<evidence type="ECO:0000313" key="4">
    <source>
        <dbReference type="WBParaSite" id="nRc.2.0.1.t02095-RA"/>
    </source>
</evidence>
<dbReference type="Gene3D" id="1.10.340.70">
    <property type="match status" value="1"/>
</dbReference>
<name>A0A915HKU7_ROMCU</name>
<dbReference type="FunFam" id="1.10.340.70:FF:000004">
    <property type="entry name" value="Retrovirus-related Pol polyprotein from transposon 297-like Protein"/>
    <property type="match status" value="1"/>
</dbReference>
<reference evidence="4" key="1">
    <citation type="submission" date="2022-11" db="UniProtKB">
        <authorList>
            <consortium name="WormBaseParasite"/>
        </authorList>
    </citation>
    <scope>IDENTIFICATION</scope>
</reference>
<dbReference type="PANTHER" id="PTHR37984:SF5">
    <property type="entry name" value="PROTEIN NYNRIN-LIKE"/>
    <property type="match status" value="1"/>
</dbReference>
<keyword evidence="3" id="KW-1185">Reference proteome</keyword>
<dbReference type="EC" id="2.7.7.49" evidence="1"/>
<protein>
    <recommendedName>
        <fullName evidence="1">RNA-directed DNA polymerase</fullName>
        <ecNumber evidence="1">2.7.7.49</ecNumber>
    </recommendedName>
</protein>
<dbReference type="GO" id="GO:0003676">
    <property type="term" value="F:nucleic acid binding"/>
    <property type="evidence" value="ECO:0007669"/>
    <property type="project" value="InterPro"/>
</dbReference>
<proteinExistence type="predicted"/>
<dbReference type="InterPro" id="IPR050951">
    <property type="entry name" value="Retrovirus_Pol_polyprotein"/>
</dbReference>
<dbReference type="InterPro" id="IPR036397">
    <property type="entry name" value="RNaseH_sf"/>
</dbReference>
<dbReference type="GO" id="GO:0003964">
    <property type="term" value="F:RNA-directed DNA polymerase activity"/>
    <property type="evidence" value="ECO:0007669"/>
    <property type="project" value="UniProtKB-EC"/>
</dbReference>
<dbReference type="Pfam" id="PF17921">
    <property type="entry name" value="Integrase_H2C2"/>
    <property type="match status" value="1"/>
</dbReference>
<accession>A0A915HKU7</accession>
<dbReference type="Gene3D" id="3.30.420.10">
    <property type="entry name" value="Ribonuclease H-like superfamily/Ribonuclease H"/>
    <property type="match status" value="1"/>
</dbReference>
<evidence type="ECO:0000313" key="3">
    <source>
        <dbReference type="Proteomes" id="UP000887565"/>
    </source>
</evidence>
<dbReference type="WBParaSite" id="nRc.2.0.1.t02095-RA">
    <property type="protein sequence ID" value="nRc.2.0.1.t02095-RA"/>
    <property type="gene ID" value="nRc.2.0.1.g02095"/>
</dbReference>
<dbReference type="PANTHER" id="PTHR37984">
    <property type="entry name" value="PROTEIN CBG26694"/>
    <property type="match status" value="1"/>
</dbReference>
<dbReference type="AlphaFoldDB" id="A0A915HKU7"/>
<dbReference type="InterPro" id="IPR041588">
    <property type="entry name" value="Integrase_H2C2"/>
</dbReference>
<dbReference type="Proteomes" id="UP000887565">
    <property type="component" value="Unplaced"/>
</dbReference>
<sequence>MATSRDNLLCLLIELVNKCGWKANYRQDRYIALYYIVRNDLAVDQGLLLKADRIIVSSKLCRQLMNKAHQGHPGIVRDKIKLRETYWWPGITTHIEEVILHCQGCQDSAKSNPRSTIPTNPLPLLKTPWEKIVINVTGPFAMALYQNKFAIVIIDYLFHFPEVQLCPDHTAERTIEFLTELFT</sequence>
<organism evidence="3 4">
    <name type="scientific">Romanomermis culicivorax</name>
    <name type="common">Nematode worm</name>
    <dbReference type="NCBI Taxonomy" id="13658"/>
    <lineage>
        <taxon>Eukaryota</taxon>
        <taxon>Metazoa</taxon>
        <taxon>Ecdysozoa</taxon>
        <taxon>Nematoda</taxon>
        <taxon>Enoplea</taxon>
        <taxon>Dorylaimia</taxon>
        <taxon>Mermithida</taxon>
        <taxon>Mermithoidea</taxon>
        <taxon>Mermithidae</taxon>
        <taxon>Romanomermis</taxon>
    </lineage>
</organism>
<feature type="domain" description="Integrase zinc-binding" evidence="2">
    <location>
        <begin position="57"/>
        <end position="108"/>
    </location>
</feature>
<evidence type="ECO:0000256" key="1">
    <source>
        <dbReference type="ARBA" id="ARBA00012493"/>
    </source>
</evidence>
<evidence type="ECO:0000259" key="2">
    <source>
        <dbReference type="Pfam" id="PF17921"/>
    </source>
</evidence>